<gene>
    <name evidence="1" type="ORF">PHPALM_20753</name>
</gene>
<dbReference type="Proteomes" id="UP000237271">
    <property type="component" value="Unassembled WGS sequence"/>
</dbReference>
<evidence type="ECO:0000313" key="2">
    <source>
        <dbReference type="Proteomes" id="UP000237271"/>
    </source>
</evidence>
<sequence length="103" mass="12299">MLIPPDAFFHKKQVVKRHMKKRSGGGDWCRYATRAHGRLIGSIEKYVGSREEGAQYSQLKLRGFWWYFRSTWLELYKVEEWNVHGLGKDLVARTNNPLERFKR</sequence>
<comment type="caution">
    <text evidence="1">The sequence shown here is derived from an EMBL/GenBank/DDBJ whole genome shotgun (WGS) entry which is preliminary data.</text>
</comment>
<proteinExistence type="predicted"/>
<organism evidence="1 2">
    <name type="scientific">Phytophthora palmivora</name>
    <dbReference type="NCBI Taxonomy" id="4796"/>
    <lineage>
        <taxon>Eukaryota</taxon>
        <taxon>Sar</taxon>
        <taxon>Stramenopiles</taxon>
        <taxon>Oomycota</taxon>
        <taxon>Peronosporomycetes</taxon>
        <taxon>Peronosporales</taxon>
        <taxon>Peronosporaceae</taxon>
        <taxon>Phytophthora</taxon>
    </lineage>
</organism>
<name>A0A2P4XE36_9STRA</name>
<protein>
    <submittedName>
        <fullName evidence="1">Uncharacterized protein</fullName>
    </submittedName>
</protein>
<dbReference type="OrthoDB" id="120963at2759"/>
<reference evidence="1 2" key="1">
    <citation type="journal article" date="2017" name="Genome Biol. Evol.">
        <title>Phytophthora megakarya and P. palmivora, closely related causal agents of cacao black pod rot, underwent increases in genome sizes and gene numbers by different mechanisms.</title>
        <authorList>
            <person name="Ali S.S."/>
            <person name="Shao J."/>
            <person name="Lary D.J."/>
            <person name="Kronmiller B."/>
            <person name="Shen D."/>
            <person name="Strem M.D."/>
            <person name="Amoako-Attah I."/>
            <person name="Akrofi A.Y."/>
            <person name="Begoude B.A."/>
            <person name="Ten Hoopen G.M."/>
            <person name="Coulibaly K."/>
            <person name="Kebe B.I."/>
            <person name="Melnick R.L."/>
            <person name="Guiltinan M.J."/>
            <person name="Tyler B.M."/>
            <person name="Meinhardt L.W."/>
            <person name="Bailey B.A."/>
        </authorList>
    </citation>
    <scope>NUCLEOTIDE SEQUENCE [LARGE SCALE GENOMIC DNA]</scope>
    <source>
        <strain evidence="2">sbr112.9</strain>
    </source>
</reference>
<keyword evidence="2" id="KW-1185">Reference proteome</keyword>
<accession>A0A2P4XE36</accession>
<evidence type="ECO:0000313" key="1">
    <source>
        <dbReference type="EMBL" id="POM63799.1"/>
    </source>
</evidence>
<dbReference type="AlphaFoldDB" id="A0A2P4XE36"/>
<dbReference type="EMBL" id="NCKW01011299">
    <property type="protein sequence ID" value="POM63799.1"/>
    <property type="molecule type" value="Genomic_DNA"/>
</dbReference>